<evidence type="ECO:0000256" key="6">
    <source>
        <dbReference type="ARBA" id="ARBA00022729"/>
    </source>
</evidence>
<dbReference type="InterPro" id="IPR050810">
    <property type="entry name" value="Bact_Secretion_Sys_Channel"/>
</dbReference>
<evidence type="ECO:0000256" key="5">
    <source>
        <dbReference type="ARBA" id="ARBA00022692"/>
    </source>
</evidence>
<evidence type="ECO:0000256" key="7">
    <source>
        <dbReference type="ARBA" id="ARBA00022927"/>
    </source>
</evidence>
<dbReference type="GO" id="GO:0015627">
    <property type="term" value="C:type II protein secretion system complex"/>
    <property type="evidence" value="ECO:0007669"/>
    <property type="project" value="InterPro"/>
</dbReference>
<keyword evidence="5" id="KW-0812">Transmembrane</keyword>
<comment type="caution">
    <text evidence="16">The sequence shown here is derived from an EMBL/GenBank/DDBJ whole genome shotgun (WGS) entry which is preliminary data.</text>
</comment>
<comment type="subcellular location">
    <subcellularLocation>
        <location evidence="1 10">Cell outer membrane</location>
    </subcellularLocation>
</comment>
<dbReference type="InterPro" id="IPR005644">
    <property type="entry name" value="NolW-like"/>
</dbReference>
<name>A0A850T3H4_9BACT</name>
<evidence type="ECO:0000256" key="8">
    <source>
        <dbReference type="ARBA" id="ARBA00023136"/>
    </source>
</evidence>
<proteinExistence type="inferred from homology"/>
<dbReference type="Proteomes" id="UP000553343">
    <property type="component" value="Unassembled WGS sequence"/>
</dbReference>
<keyword evidence="4" id="KW-1134">Transmembrane beta strand</keyword>
<dbReference type="PRINTS" id="PR00811">
    <property type="entry name" value="BCTERIALGSPD"/>
</dbReference>
<dbReference type="EMBL" id="JACADJ010000041">
    <property type="protein sequence ID" value="NWH05641.1"/>
    <property type="molecule type" value="Genomic_DNA"/>
</dbReference>
<dbReference type="InterPro" id="IPR049371">
    <property type="entry name" value="GspD-like_N0"/>
</dbReference>
<evidence type="ECO:0000313" key="16">
    <source>
        <dbReference type="EMBL" id="NWH05641.1"/>
    </source>
</evidence>
<feature type="domain" description="NolW-like" evidence="14">
    <location>
        <begin position="206"/>
        <end position="276"/>
    </location>
</feature>
<dbReference type="PANTHER" id="PTHR30332">
    <property type="entry name" value="PROBABLE GENERAL SECRETION PATHWAY PROTEIN D"/>
    <property type="match status" value="1"/>
</dbReference>
<feature type="region of interest" description="Disordered" evidence="11">
    <location>
        <begin position="633"/>
        <end position="653"/>
    </location>
</feature>
<dbReference type="Pfam" id="PF00263">
    <property type="entry name" value="Secretin"/>
    <property type="match status" value="1"/>
</dbReference>
<evidence type="ECO:0000256" key="12">
    <source>
        <dbReference type="SAM" id="SignalP"/>
    </source>
</evidence>
<evidence type="ECO:0000259" key="14">
    <source>
        <dbReference type="Pfam" id="PF03958"/>
    </source>
</evidence>
<keyword evidence="17" id="KW-1185">Reference proteome</keyword>
<evidence type="ECO:0000256" key="4">
    <source>
        <dbReference type="ARBA" id="ARBA00022452"/>
    </source>
</evidence>
<feature type="domain" description="GspD-like N0" evidence="15">
    <location>
        <begin position="45"/>
        <end position="113"/>
    </location>
</feature>
<dbReference type="NCBIfam" id="TIGR02517">
    <property type="entry name" value="type_II_gspD"/>
    <property type="match status" value="1"/>
</dbReference>
<dbReference type="Pfam" id="PF03958">
    <property type="entry name" value="Secretin_N"/>
    <property type="match status" value="3"/>
</dbReference>
<keyword evidence="8" id="KW-0472">Membrane</keyword>
<feature type="domain" description="NolW-like" evidence="14">
    <location>
        <begin position="284"/>
        <end position="359"/>
    </location>
</feature>
<keyword evidence="9" id="KW-0998">Cell outer membrane</keyword>
<evidence type="ECO:0000313" key="17">
    <source>
        <dbReference type="Proteomes" id="UP000553343"/>
    </source>
</evidence>
<dbReference type="InterPro" id="IPR004846">
    <property type="entry name" value="T2SS/T3SS_dom"/>
</dbReference>
<dbReference type="PANTHER" id="PTHR30332:SF24">
    <property type="entry name" value="SECRETIN GSPD-RELATED"/>
    <property type="match status" value="1"/>
</dbReference>
<dbReference type="GO" id="GO:0009279">
    <property type="term" value="C:cell outer membrane"/>
    <property type="evidence" value="ECO:0007669"/>
    <property type="project" value="UniProtKB-SubCell"/>
</dbReference>
<evidence type="ECO:0000259" key="15">
    <source>
        <dbReference type="Pfam" id="PF21305"/>
    </source>
</evidence>
<evidence type="ECO:0000256" key="1">
    <source>
        <dbReference type="ARBA" id="ARBA00004442"/>
    </source>
</evidence>
<organism evidence="16 17">
    <name type="scientific">Desulfobacter latus</name>
    <dbReference type="NCBI Taxonomy" id="2292"/>
    <lineage>
        <taxon>Bacteria</taxon>
        <taxon>Pseudomonadati</taxon>
        <taxon>Thermodesulfobacteriota</taxon>
        <taxon>Desulfobacteria</taxon>
        <taxon>Desulfobacterales</taxon>
        <taxon>Desulfobacteraceae</taxon>
        <taxon>Desulfobacter</taxon>
    </lineage>
</organism>
<feature type="domain" description="Type II/III secretion system secretin-like" evidence="13">
    <location>
        <begin position="451"/>
        <end position="613"/>
    </location>
</feature>
<gene>
    <name evidence="16" type="primary">gspD</name>
    <name evidence="16" type="ORF">HXW94_11700</name>
</gene>
<evidence type="ECO:0000256" key="3">
    <source>
        <dbReference type="ARBA" id="ARBA00022448"/>
    </source>
</evidence>
<dbReference type="Pfam" id="PF21305">
    <property type="entry name" value="type_II_gspD_N0"/>
    <property type="match status" value="1"/>
</dbReference>
<dbReference type="GO" id="GO:0015628">
    <property type="term" value="P:protein secretion by the type II secretion system"/>
    <property type="evidence" value="ECO:0007669"/>
    <property type="project" value="InterPro"/>
</dbReference>
<evidence type="ECO:0000256" key="9">
    <source>
        <dbReference type="ARBA" id="ARBA00023237"/>
    </source>
</evidence>
<feature type="domain" description="NolW-like" evidence="14">
    <location>
        <begin position="141"/>
        <end position="198"/>
    </location>
</feature>
<dbReference type="Gene3D" id="3.30.1370.120">
    <property type="match status" value="3"/>
</dbReference>
<evidence type="ECO:0000256" key="11">
    <source>
        <dbReference type="SAM" id="MobiDB-lite"/>
    </source>
</evidence>
<dbReference type="AlphaFoldDB" id="A0A850T3H4"/>
<reference evidence="16 17" key="1">
    <citation type="submission" date="2020-06" db="EMBL/GenBank/DDBJ databases">
        <title>High-quality draft genome of sulfate reducer Desulfobacter latus type strain AcrS2 isolated from marine sediment.</title>
        <authorList>
            <person name="Hoppe M."/>
            <person name="Larsen C.K."/>
            <person name="Marshall I.P.G."/>
            <person name="Schramm A."/>
            <person name="Marietou A.G."/>
        </authorList>
    </citation>
    <scope>NUCLEOTIDE SEQUENCE [LARGE SCALE GENOMIC DNA]</scope>
    <source>
        <strain evidence="16 17">AcRS2</strain>
    </source>
</reference>
<evidence type="ECO:0000256" key="2">
    <source>
        <dbReference type="ARBA" id="ARBA00006980"/>
    </source>
</evidence>
<comment type="similarity">
    <text evidence="2">Belongs to the bacterial secretin family. GSP D subfamily.</text>
</comment>
<dbReference type="InterPro" id="IPR001775">
    <property type="entry name" value="GspD/PilQ"/>
</dbReference>
<evidence type="ECO:0000256" key="10">
    <source>
        <dbReference type="RuleBase" id="RU004004"/>
    </source>
</evidence>
<dbReference type="RefSeq" id="WP_178367099.1">
    <property type="nucleotide sequence ID" value="NZ_JACADJ010000041.1"/>
</dbReference>
<feature type="chain" id="PRO_5032885979" evidence="12">
    <location>
        <begin position="32"/>
        <end position="653"/>
    </location>
</feature>
<feature type="compositionally biased region" description="Basic and acidic residues" evidence="11">
    <location>
        <begin position="642"/>
        <end position="653"/>
    </location>
</feature>
<keyword evidence="6 12" id="KW-0732">Signal</keyword>
<dbReference type="InterPro" id="IPR013356">
    <property type="entry name" value="T2SS_GspD"/>
</dbReference>
<keyword evidence="7" id="KW-0653">Protein transport</keyword>
<protein>
    <submittedName>
        <fullName evidence="16">Type II secretion system secretin GspD</fullName>
    </submittedName>
</protein>
<accession>A0A850T3H4</accession>
<dbReference type="InterPro" id="IPR038591">
    <property type="entry name" value="NolW-like_sf"/>
</dbReference>
<feature type="signal peptide" evidence="12">
    <location>
        <begin position="1"/>
        <end position="31"/>
    </location>
</feature>
<evidence type="ECO:0000259" key="13">
    <source>
        <dbReference type="Pfam" id="PF00263"/>
    </source>
</evidence>
<sequence>MMHKYRKMCKHIMIIFAVCAFVFGTWQTAFGDPAGTESEKYVSIDFDEVDIRVFIKFISELTQKNFIIDNRVKGNVSIISPGKITVKEAYRVFESVLEVHGFTAVESGEVSKIIPMPVAREKNVETRLKNTPGVTEDKIVTQLIPLNYADVNLIKQLFTPMISKGSIFLAYEPTNTAIITDVYSNIKRLIKIIEVIDVKDVGRKITVFPVQFANAEKLVKTLSSLFKAQVQRGKKMTIDQQSQFVADERTNSIILLANDFDTEKVLELLKIMDQEVPKSDAKIRVIYLENAKAEDLATVLQAFSGTVNKKEEGKKIAPVVSDKVKITHDAATNSLIIMADKDDYQVLEGIVKKLDIPRPMVYIEALIMEVRDTDDFALGVEWNFGTSAGEIDTNESVAFGGFNATGNGINSLPSVTDGSAALAGGFSVGIMSEAITIGGITFQSLGAAIKAVKTNEKVRIISTPQILTTDNEEAEISVGENVPYLTSNSSGDSTYNNYEYKDVGVNLKITPQISQGRFVRLNIYQKTEKLSTSSTADVANTPTTLKRTAETTVVVKDAATVVIGGLIGEDLSSVDQQTPCLGGIPVLGNLFKSKSKSGIQTNLYIFLTPRIIQNPAEAQKVYQEKKESIEDLTETQIPMYRGADEPAAKGSAE</sequence>
<keyword evidence="3 10" id="KW-0813">Transport</keyword>